<evidence type="ECO:0000313" key="11">
    <source>
        <dbReference type="Proteomes" id="UP001597294"/>
    </source>
</evidence>
<dbReference type="SUPFAM" id="SSF54506">
    <property type="entry name" value="Diaminopimelate epimerase-like"/>
    <property type="match status" value="2"/>
</dbReference>
<dbReference type="PANTHER" id="PTHR31689">
    <property type="entry name" value="DIAMINOPIMELATE EPIMERASE, CHLOROPLASTIC"/>
    <property type="match status" value="1"/>
</dbReference>
<feature type="active site" description="Proton acceptor" evidence="8">
    <location>
        <position position="217"/>
    </location>
</feature>
<dbReference type="GO" id="GO:0008837">
    <property type="term" value="F:diaminopimelate epimerase activity"/>
    <property type="evidence" value="ECO:0007669"/>
    <property type="project" value="UniProtKB-EC"/>
</dbReference>
<feature type="binding site" evidence="8">
    <location>
        <position position="157"/>
    </location>
    <ligand>
        <name>substrate</name>
    </ligand>
</feature>
<feature type="binding site" evidence="8">
    <location>
        <position position="47"/>
    </location>
    <ligand>
        <name>substrate</name>
    </ligand>
</feature>
<evidence type="ECO:0000256" key="9">
    <source>
        <dbReference type="PROSITE-ProRule" id="PRU10125"/>
    </source>
</evidence>
<dbReference type="Pfam" id="PF01678">
    <property type="entry name" value="DAP_epimerase"/>
    <property type="match status" value="2"/>
</dbReference>
<sequence>MSGRAFVKMHGLGNDFVVIDARKEAFIPTEEQSRLIADRRFGIGCDQFIIIENSEHPDADAFMRIKNADGSEVGACGNATRCIASLLMNETDKDNVTVETLAGLLHTKREANGLIAANMGLARLNWQDIPLSEERDTLNIGIKLPPLRNPVGVNMGNPHAVFFVEDAEAIELEALGPRLEHHPMFPERANISVASLIGEDHIRLRVFERGVGITSACGSGACAAGVAAARRGLTSRKIRVDLDGGPLFINWQEDGTVLMTGPVSTAFEGHISPELLHENK</sequence>
<dbReference type="InterPro" id="IPR018510">
    <property type="entry name" value="DAP_epimerase_AS"/>
</dbReference>
<keyword evidence="11" id="KW-1185">Reference proteome</keyword>
<feature type="active site" evidence="9">
    <location>
        <position position="76"/>
    </location>
</feature>
<dbReference type="EC" id="5.1.1.7" evidence="3 8"/>
<dbReference type="InterPro" id="IPR001653">
    <property type="entry name" value="DAP_epimerase_DapF"/>
</dbReference>
<dbReference type="EMBL" id="JBHUII010000007">
    <property type="protein sequence ID" value="MFD2206793.1"/>
    <property type="molecule type" value="Genomic_DNA"/>
</dbReference>
<feature type="active site" description="Proton donor" evidence="8">
    <location>
        <position position="76"/>
    </location>
</feature>
<dbReference type="NCBIfam" id="TIGR00652">
    <property type="entry name" value="DapF"/>
    <property type="match status" value="1"/>
</dbReference>
<feature type="binding site" evidence="8">
    <location>
        <position position="190"/>
    </location>
    <ligand>
        <name>substrate</name>
    </ligand>
</feature>
<dbReference type="PROSITE" id="PS01326">
    <property type="entry name" value="DAP_EPIMERASE"/>
    <property type="match status" value="1"/>
</dbReference>
<comment type="pathway">
    <text evidence="1 8">Amino-acid biosynthesis; L-lysine biosynthesis via DAP pathway; DL-2,6-diaminopimelate from LL-2,6-diaminopimelate: step 1/1.</text>
</comment>
<accession>A0ABW5BPN3</accession>
<proteinExistence type="inferred from homology"/>
<dbReference type="Proteomes" id="UP001597294">
    <property type="component" value="Unassembled WGS sequence"/>
</dbReference>
<keyword evidence="4 8" id="KW-0028">Amino-acid biosynthesis</keyword>
<dbReference type="HAMAP" id="MF_00197">
    <property type="entry name" value="DAP_epimerase"/>
    <property type="match status" value="1"/>
</dbReference>
<protein>
    <recommendedName>
        <fullName evidence="3 8">Diaminopimelate epimerase</fullName>
        <shortName evidence="8">DAP epimerase</shortName>
        <ecNumber evidence="3 8">5.1.1.7</ecNumber>
    </recommendedName>
    <alternativeName>
        <fullName evidence="8">PLP-independent amino acid racemase</fullName>
    </alternativeName>
</protein>
<comment type="similarity">
    <text evidence="2 8">Belongs to the diaminopimelate epimerase family.</text>
</comment>
<dbReference type="PANTHER" id="PTHR31689:SF0">
    <property type="entry name" value="DIAMINOPIMELATE EPIMERASE"/>
    <property type="match status" value="1"/>
</dbReference>
<feature type="site" description="Could be important to modulate the pK values of the two catalytic cysteine residues" evidence="8">
    <location>
        <position position="159"/>
    </location>
</feature>
<feature type="site" description="Could be important to modulate the pK values of the two catalytic cysteine residues" evidence="8">
    <location>
        <position position="208"/>
    </location>
</feature>
<evidence type="ECO:0000256" key="1">
    <source>
        <dbReference type="ARBA" id="ARBA00005196"/>
    </source>
</evidence>
<evidence type="ECO:0000256" key="8">
    <source>
        <dbReference type="HAMAP-Rule" id="MF_00197"/>
    </source>
</evidence>
<gene>
    <name evidence="8 10" type="primary">dapF</name>
    <name evidence="10" type="ORF">ACFSKO_14270</name>
</gene>
<organism evidence="10 11">
    <name type="scientific">Kiloniella antarctica</name>
    <dbReference type="NCBI Taxonomy" id="1550907"/>
    <lineage>
        <taxon>Bacteria</taxon>
        <taxon>Pseudomonadati</taxon>
        <taxon>Pseudomonadota</taxon>
        <taxon>Alphaproteobacteria</taxon>
        <taxon>Rhodospirillales</taxon>
        <taxon>Kiloniellaceae</taxon>
        <taxon>Kiloniella</taxon>
    </lineage>
</organism>
<evidence type="ECO:0000256" key="3">
    <source>
        <dbReference type="ARBA" id="ARBA00013080"/>
    </source>
</evidence>
<feature type="binding site" evidence="8">
    <location>
        <position position="14"/>
    </location>
    <ligand>
        <name>substrate</name>
    </ligand>
</feature>
<keyword evidence="6 8" id="KW-0413">Isomerase</keyword>
<feature type="binding site" evidence="8">
    <location>
        <position position="67"/>
    </location>
    <ligand>
        <name>substrate</name>
    </ligand>
</feature>
<comment type="function">
    <text evidence="8">Catalyzes the stereoinversion of LL-2,6-diaminopimelate (L,L-DAP) to meso-diaminopimelate (meso-DAP), a precursor of L-lysine and an essential component of the bacterial peptidoglycan.</text>
</comment>
<dbReference type="Gene3D" id="3.10.310.10">
    <property type="entry name" value="Diaminopimelate Epimerase, Chain A, domain 1"/>
    <property type="match status" value="2"/>
</dbReference>
<evidence type="ECO:0000256" key="2">
    <source>
        <dbReference type="ARBA" id="ARBA00010219"/>
    </source>
</evidence>
<feature type="binding site" evidence="8">
    <location>
        <begin position="208"/>
        <end position="209"/>
    </location>
    <ligand>
        <name>substrate</name>
    </ligand>
</feature>
<comment type="catalytic activity">
    <reaction evidence="7 8">
        <text>(2S,6S)-2,6-diaminopimelate = meso-2,6-diaminopimelate</text>
        <dbReference type="Rhea" id="RHEA:15393"/>
        <dbReference type="ChEBI" id="CHEBI:57609"/>
        <dbReference type="ChEBI" id="CHEBI:57791"/>
        <dbReference type="EC" id="5.1.1.7"/>
    </reaction>
</comment>
<keyword evidence="5 8" id="KW-0457">Lysine biosynthesis</keyword>
<comment type="caution">
    <text evidence="10">The sequence shown here is derived from an EMBL/GenBank/DDBJ whole genome shotgun (WGS) entry which is preliminary data.</text>
</comment>
<evidence type="ECO:0000313" key="10">
    <source>
        <dbReference type="EMBL" id="MFD2206793.1"/>
    </source>
</evidence>
<keyword evidence="8" id="KW-0963">Cytoplasm</keyword>
<dbReference type="RefSeq" id="WP_380252777.1">
    <property type="nucleotide sequence ID" value="NZ_JBHUII010000007.1"/>
</dbReference>
<feature type="binding site" evidence="8">
    <location>
        <begin position="218"/>
        <end position="219"/>
    </location>
    <ligand>
        <name>substrate</name>
    </ligand>
</feature>
<evidence type="ECO:0000256" key="6">
    <source>
        <dbReference type="ARBA" id="ARBA00023235"/>
    </source>
</evidence>
<comment type="subunit">
    <text evidence="8">Homodimer.</text>
</comment>
<evidence type="ECO:0000256" key="4">
    <source>
        <dbReference type="ARBA" id="ARBA00022605"/>
    </source>
</evidence>
<comment type="subcellular location">
    <subcellularLocation>
        <location evidence="8">Cytoplasm</location>
    </subcellularLocation>
</comment>
<evidence type="ECO:0000256" key="5">
    <source>
        <dbReference type="ARBA" id="ARBA00023154"/>
    </source>
</evidence>
<reference evidence="11" key="1">
    <citation type="journal article" date="2019" name="Int. J. Syst. Evol. Microbiol.">
        <title>The Global Catalogue of Microorganisms (GCM) 10K type strain sequencing project: providing services to taxonomists for standard genome sequencing and annotation.</title>
        <authorList>
            <consortium name="The Broad Institute Genomics Platform"/>
            <consortium name="The Broad Institute Genome Sequencing Center for Infectious Disease"/>
            <person name="Wu L."/>
            <person name="Ma J."/>
        </authorList>
    </citation>
    <scope>NUCLEOTIDE SEQUENCE [LARGE SCALE GENOMIC DNA]</scope>
    <source>
        <strain evidence="11">CGMCC 4.7192</strain>
    </source>
</reference>
<feature type="binding site" evidence="8">
    <location>
        <begin position="77"/>
        <end position="78"/>
    </location>
    <ligand>
        <name>substrate</name>
    </ligand>
</feature>
<name>A0ABW5BPN3_9PROT</name>
<evidence type="ECO:0000256" key="7">
    <source>
        <dbReference type="ARBA" id="ARBA00051712"/>
    </source>
</evidence>